<dbReference type="AlphaFoldDB" id="U6MCW2"/>
<dbReference type="CDD" id="cd06257">
    <property type="entry name" value="DnaJ"/>
    <property type="match status" value="1"/>
</dbReference>
<dbReference type="RefSeq" id="XP_013338521.1">
    <property type="nucleotide sequence ID" value="XM_013483067.1"/>
</dbReference>
<dbReference type="OrthoDB" id="10250354at2759"/>
<dbReference type="PRINTS" id="PR00625">
    <property type="entry name" value="JDOMAIN"/>
</dbReference>
<protein>
    <recommendedName>
        <fullName evidence="3">J domain-containing protein</fullName>
    </recommendedName>
</protein>
<dbReference type="EMBL" id="HG722255">
    <property type="protein sequence ID" value="CDJ61871.1"/>
    <property type="molecule type" value="Genomic_DNA"/>
</dbReference>
<sequence length="385" mass="42774">MQYFREQQGFRFESSAEFSRPTVQPKSTETSPSLFSTDNAPTSSSGGPHGARQELVCYSGRRLPRTPLQAEGTSTMVTEQRKRKTWTMGASREGEAGEPGDQQRQPQLQQPTTVPDTVSVAGEPITPQKTQGSFGRNPRNEKGQKTRTVFSKAAALGISDDEDAQTWSGSGGPVLNTAADQERIRKEKERRKAKREQQDRNRSNRDGHNKQKKATKGGSSFSGLLDFFSGGDFRSWLMYFLVVVGIVGIFVLKALEEYYGMDGDVSGEQRLQHLSVLGLDDGASESDIRRSYRTLSVRWHPDRYPNCGASCQQRFHEIAAAYEYLMRKQKKSKADDEDGEGGEGSQSDDFANLKVTSQGIVDFSRLGPNDVFPPTSDTKNVWSIM</sequence>
<dbReference type="Pfam" id="PF00226">
    <property type="entry name" value="DnaJ"/>
    <property type="match status" value="1"/>
</dbReference>
<keyword evidence="2" id="KW-0472">Membrane</keyword>
<feature type="region of interest" description="Disordered" evidence="1">
    <location>
        <begin position="161"/>
        <end position="217"/>
    </location>
</feature>
<gene>
    <name evidence="4" type="ORF">EMWEY_00012710</name>
</gene>
<organism evidence="4 5">
    <name type="scientific">Eimeria maxima</name>
    <name type="common">Coccidian parasite</name>
    <dbReference type="NCBI Taxonomy" id="5804"/>
    <lineage>
        <taxon>Eukaryota</taxon>
        <taxon>Sar</taxon>
        <taxon>Alveolata</taxon>
        <taxon>Apicomplexa</taxon>
        <taxon>Conoidasida</taxon>
        <taxon>Coccidia</taxon>
        <taxon>Eucoccidiorida</taxon>
        <taxon>Eimeriorina</taxon>
        <taxon>Eimeriidae</taxon>
        <taxon>Eimeria</taxon>
    </lineage>
</organism>
<name>U6MCW2_EIMMA</name>
<reference evidence="4" key="2">
    <citation type="submission" date="2013-10" db="EMBL/GenBank/DDBJ databases">
        <authorList>
            <person name="Aslett M."/>
        </authorList>
    </citation>
    <scope>NUCLEOTIDE SEQUENCE [LARGE SCALE GENOMIC DNA]</scope>
    <source>
        <strain evidence="4">Weybridge</strain>
    </source>
</reference>
<feature type="compositionally biased region" description="Low complexity" evidence="1">
    <location>
        <begin position="102"/>
        <end position="117"/>
    </location>
</feature>
<reference evidence="4" key="1">
    <citation type="submission" date="2013-10" db="EMBL/GenBank/DDBJ databases">
        <title>Genomic analysis of the causative agents of coccidiosis in chickens.</title>
        <authorList>
            <person name="Reid A.J."/>
            <person name="Blake D."/>
            <person name="Billington K."/>
            <person name="Browne H."/>
            <person name="Dunn M."/>
            <person name="Hung S."/>
            <person name="Kawahara F."/>
            <person name="Miranda-Saavedra D."/>
            <person name="Mourier T."/>
            <person name="Nagra H."/>
            <person name="Otto T.D."/>
            <person name="Rawlings N."/>
            <person name="Sanchez A."/>
            <person name="Sanders M."/>
            <person name="Subramaniam C."/>
            <person name="Tay Y."/>
            <person name="Dear P."/>
            <person name="Doerig C."/>
            <person name="Gruber A."/>
            <person name="Parkinson J."/>
            <person name="Shirley M."/>
            <person name="Wan K.L."/>
            <person name="Berriman M."/>
            <person name="Tomley F."/>
            <person name="Pain A."/>
        </authorList>
    </citation>
    <scope>NUCLEOTIDE SEQUENCE [LARGE SCALE GENOMIC DNA]</scope>
    <source>
        <strain evidence="4">Weybridge</strain>
    </source>
</reference>
<keyword evidence="2" id="KW-0812">Transmembrane</keyword>
<evidence type="ECO:0000313" key="5">
    <source>
        <dbReference type="Proteomes" id="UP000030763"/>
    </source>
</evidence>
<dbReference type="SUPFAM" id="SSF46565">
    <property type="entry name" value="Chaperone J-domain"/>
    <property type="match status" value="1"/>
</dbReference>
<feature type="compositionally biased region" description="Polar residues" evidence="1">
    <location>
        <begin position="21"/>
        <end position="46"/>
    </location>
</feature>
<evidence type="ECO:0000256" key="1">
    <source>
        <dbReference type="SAM" id="MobiDB-lite"/>
    </source>
</evidence>
<feature type="transmembrane region" description="Helical" evidence="2">
    <location>
        <begin position="236"/>
        <end position="255"/>
    </location>
</feature>
<dbReference type="VEuPathDB" id="ToxoDB:EMWEY_00012710"/>
<evidence type="ECO:0000259" key="3">
    <source>
        <dbReference type="PROSITE" id="PS50076"/>
    </source>
</evidence>
<feature type="region of interest" description="Disordered" evidence="1">
    <location>
        <begin position="332"/>
        <end position="351"/>
    </location>
</feature>
<dbReference type="PANTHER" id="PTHR24074">
    <property type="entry name" value="CO-CHAPERONE PROTEIN DJLA"/>
    <property type="match status" value="1"/>
</dbReference>
<feature type="domain" description="J" evidence="3">
    <location>
        <begin position="272"/>
        <end position="339"/>
    </location>
</feature>
<dbReference type="InterPro" id="IPR001623">
    <property type="entry name" value="DnaJ_domain"/>
</dbReference>
<keyword evidence="2" id="KW-1133">Transmembrane helix</keyword>
<feature type="non-terminal residue" evidence="4">
    <location>
        <position position="385"/>
    </location>
</feature>
<dbReference type="InterPro" id="IPR036869">
    <property type="entry name" value="J_dom_sf"/>
</dbReference>
<dbReference type="InterPro" id="IPR050817">
    <property type="entry name" value="DjlA_DnaK_co-chaperone"/>
</dbReference>
<dbReference type="Gene3D" id="1.10.287.110">
    <property type="entry name" value="DnaJ domain"/>
    <property type="match status" value="1"/>
</dbReference>
<dbReference type="SMART" id="SM00271">
    <property type="entry name" value="DnaJ"/>
    <property type="match status" value="1"/>
</dbReference>
<evidence type="ECO:0000313" key="4">
    <source>
        <dbReference type="EMBL" id="CDJ61871.1"/>
    </source>
</evidence>
<keyword evidence="5" id="KW-1185">Reference proteome</keyword>
<evidence type="ECO:0000256" key="2">
    <source>
        <dbReference type="SAM" id="Phobius"/>
    </source>
</evidence>
<dbReference type="GeneID" id="25335257"/>
<dbReference type="PROSITE" id="PS50076">
    <property type="entry name" value="DNAJ_2"/>
    <property type="match status" value="1"/>
</dbReference>
<feature type="compositionally biased region" description="Basic and acidic residues" evidence="1">
    <location>
        <begin position="195"/>
        <end position="209"/>
    </location>
</feature>
<proteinExistence type="predicted"/>
<dbReference type="Proteomes" id="UP000030763">
    <property type="component" value="Unassembled WGS sequence"/>
</dbReference>
<feature type="region of interest" description="Disordered" evidence="1">
    <location>
        <begin position="1"/>
        <end position="148"/>
    </location>
</feature>
<accession>U6MCW2</accession>